<dbReference type="SUPFAM" id="SSF56954">
    <property type="entry name" value="Outer membrane efflux proteins (OEP)"/>
    <property type="match status" value="1"/>
</dbReference>
<dbReference type="Gene3D" id="1.20.1600.10">
    <property type="entry name" value="Outer membrane efflux proteins (OEP)"/>
    <property type="match status" value="1"/>
</dbReference>
<dbReference type="PANTHER" id="PTHR30203">
    <property type="entry name" value="OUTER MEMBRANE CATION EFFLUX PROTEIN"/>
    <property type="match status" value="1"/>
</dbReference>
<evidence type="ECO:0000313" key="4">
    <source>
        <dbReference type="Proteomes" id="UP000447355"/>
    </source>
</evidence>
<evidence type="ECO:0000256" key="1">
    <source>
        <dbReference type="ARBA" id="ARBA00007613"/>
    </source>
</evidence>
<feature type="chain" id="PRO_5032760448" evidence="2">
    <location>
        <begin position="29"/>
        <end position="417"/>
    </location>
</feature>
<dbReference type="PANTHER" id="PTHR30203:SF24">
    <property type="entry name" value="BLR4935 PROTEIN"/>
    <property type="match status" value="1"/>
</dbReference>
<dbReference type="GO" id="GO:0015562">
    <property type="term" value="F:efflux transmembrane transporter activity"/>
    <property type="evidence" value="ECO:0007669"/>
    <property type="project" value="InterPro"/>
</dbReference>
<proteinExistence type="inferred from homology"/>
<dbReference type="Proteomes" id="UP000447355">
    <property type="component" value="Unassembled WGS sequence"/>
</dbReference>
<reference evidence="3" key="1">
    <citation type="submission" date="2019-12" db="EMBL/GenBank/DDBJ databases">
        <title>Novel species isolated from a subtropical stream in China.</title>
        <authorList>
            <person name="Lu H."/>
        </authorList>
    </citation>
    <scope>NUCLEOTIDE SEQUENCE [LARGE SCALE GENOMIC DNA]</scope>
    <source>
        <strain evidence="3">FT81W</strain>
    </source>
</reference>
<dbReference type="InterPro" id="IPR003423">
    <property type="entry name" value="OMP_efflux"/>
</dbReference>
<evidence type="ECO:0000256" key="2">
    <source>
        <dbReference type="SAM" id="SignalP"/>
    </source>
</evidence>
<comment type="caution">
    <text evidence="3">The sequence shown here is derived from an EMBL/GenBank/DDBJ whole genome shotgun (WGS) entry which is preliminary data.</text>
</comment>
<organism evidence="3 4">
    <name type="scientific">Duganella vulcania</name>
    <dbReference type="NCBI Taxonomy" id="2692166"/>
    <lineage>
        <taxon>Bacteria</taxon>
        <taxon>Pseudomonadati</taxon>
        <taxon>Pseudomonadota</taxon>
        <taxon>Betaproteobacteria</taxon>
        <taxon>Burkholderiales</taxon>
        <taxon>Oxalobacteraceae</taxon>
        <taxon>Telluria group</taxon>
        <taxon>Duganella</taxon>
    </lineage>
</organism>
<evidence type="ECO:0000313" key="3">
    <source>
        <dbReference type="EMBL" id="MYM96448.1"/>
    </source>
</evidence>
<name>A0A845GTA1_9BURK</name>
<dbReference type="EMBL" id="WWCX01000045">
    <property type="protein sequence ID" value="MYM96448.1"/>
    <property type="molecule type" value="Genomic_DNA"/>
</dbReference>
<dbReference type="AlphaFoldDB" id="A0A845GTA1"/>
<gene>
    <name evidence="3" type="ORF">GTP90_21540</name>
</gene>
<dbReference type="InterPro" id="IPR010131">
    <property type="entry name" value="MdtP/NodT-like"/>
</dbReference>
<accession>A0A845GTA1</accession>
<comment type="similarity">
    <text evidence="1">Belongs to the outer membrane factor (OMF) (TC 1.B.17) family.</text>
</comment>
<sequence>MSISLPRGRMPHGALLSLLLGATAAAHAETPSYAELLRQAQSRAPQLLAQAASTRAAAADALQARAWNNPSLNVTAENLGGPKPGGVTQRQDTYTLTQVFEAGGKRSARIEAEARKADAAGIQEKQARILYANELALAYATAEALQLRSEVADGDVARAEEDLRAAQALVKAGREADLRVAQARASAAASQAAAQSAAAAAVEALERLSALAGAAESYTRIDRPFLAVAAARPVAQNWSAEQAPAFASAAAERDAVQAQVRVEEKRWMPDVGVSVGMRKFGWSNESAAVVGVTLNVPLFDRNQSGVNAATERANAATLRLEAARLETLAQHRAALAQMAAAERSLQAAQLSESAATEAYRLGRIGYDAGKTALIELLAIRRALSEAKTLTIEASLARVRAIATLSLAEGRIAFGEAP</sequence>
<protein>
    <submittedName>
        <fullName evidence="3">TolC family protein</fullName>
    </submittedName>
</protein>
<dbReference type="Pfam" id="PF02321">
    <property type="entry name" value="OEP"/>
    <property type="match status" value="2"/>
</dbReference>
<dbReference type="RefSeq" id="WP_161085464.1">
    <property type="nucleotide sequence ID" value="NZ_WWCX01000045.1"/>
</dbReference>
<feature type="signal peptide" evidence="2">
    <location>
        <begin position="1"/>
        <end position="28"/>
    </location>
</feature>
<keyword evidence="2" id="KW-0732">Signal</keyword>